<evidence type="ECO:0008006" key="4">
    <source>
        <dbReference type="Google" id="ProtNLM"/>
    </source>
</evidence>
<keyword evidence="3" id="KW-1185">Reference proteome</keyword>
<feature type="chain" id="PRO_5015426789" description="DUF333 domain-containing protein" evidence="1">
    <location>
        <begin position="26"/>
        <end position="96"/>
    </location>
</feature>
<dbReference type="EMBL" id="PVZS01000036">
    <property type="protein sequence ID" value="PSC02866.1"/>
    <property type="molecule type" value="Genomic_DNA"/>
</dbReference>
<keyword evidence="1" id="KW-0732">Signal</keyword>
<proteinExistence type="predicted"/>
<dbReference type="OrthoDB" id="8021248at2"/>
<name>A0A2T1HML0_9HYPH</name>
<evidence type="ECO:0000256" key="1">
    <source>
        <dbReference type="SAM" id="SignalP"/>
    </source>
</evidence>
<evidence type="ECO:0000313" key="3">
    <source>
        <dbReference type="Proteomes" id="UP000239772"/>
    </source>
</evidence>
<comment type="caution">
    <text evidence="2">The sequence shown here is derived from an EMBL/GenBank/DDBJ whole genome shotgun (WGS) entry which is preliminary data.</text>
</comment>
<dbReference type="AlphaFoldDB" id="A0A2T1HML0"/>
<gene>
    <name evidence="2" type="ORF">SLNSH_21975</name>
</gene>
<accession>A0A2T1HML0</accession>
<dbReference type="RefSeq" id="WP_106340013.1">
    <property type="nucleotide sequence ID" value="NZ_PVZS01000036.1"/>
</dbReference>
<organism evidence="2 3">
    <name type="scientific">Alsobacter soli</name>
    <dbReference type="NCBI Taxonomy" id="2109933"/>
    <lineage>
        <taxon>Bacteria</taxon>
        <taxon>Pseudomonadati</taxon>
        <taxon>Pseudomonadota</taxon>
        <taxon>Alphaproteobacteria</taxon>
        <taxon>Hyphomicrobiales</taxon>
        <taxon>Alsobacteraceae</taxon>
        <taxon>Alsobacter</taxon>
    </lineage>
</organism>
<dbReference type="Proteomes" id="UP000239772">
    <property type="component" value="Unassembled WGS sequence"/>
</dbReference>
<evidence type="ECO:0000313" key="2">
    <source>
        <dbReference type="EMBL" id="PSC02866.1"/>
    </source>
</evidence>
<sequence length="96" mass="10151">MLRFGPSRAAGTVALVLVAAAPAAAEGRFAPWRPDPPLPPCTCRAQGRTFEIGETACLRTPEGSRIARCVMVINVPSWQPTATPCPQASLRRTPPG</sequence>
<feature type="signal peptide" evidence="1">
    <location>
        <begin position="1"/>
        <end position="25"/>
    </location>
</feature>
<reference evidence="3" key="1">
    <citation type="submission" date="2018-03" db="EMBL/GenBank/DDBJ databases">
        <authorList>
            <person name="Sun L."/>
            <person name="Liu H."/>
            <person name="Chen W."/>
            <person name="Huang K."/>
            <person name="Liu W."/>
            <person name="Gao X."/>
        </authorList>
    </citation>
    <scope>NUCLEOTIDE SEQUENCE [LARGE SCALE GENOMIC DNA]</scope>
    <source>
        <strain evidence="3">SH9</strain>
    </source>
</reference>
<protein>
    <recommendedName>
        <fullName evidence="4">DUF333 domain-containing protein</fullName>
    </recommendedName>
</protein>